<comment type="caution">
    <text evidence="1">The sequence shown here is derived from an EMBL/GenBank/DDBJ whole genome shotgun (WGS) entry which is preliminary data.</text>
</comment>
<proteinExistence type="predicted"/>
<gene>
    <name evidence="1" type="ORF">VXJ25_07965</name>
</gene>
<organism evidence="1 2">
    <name type="scientific">Olsenella absiana</name>
    <dbReference type="NCBI Taxonomy" id="3115222"/>
    <lineage>
        <taxon>Bacteria</taxon>
        <taxon>Bacillati</taxon>
        <taxon>Actinomycetota</taxon>
        <taxon>Coriobacteriia</taxon>
        <taxon>Coriobacteriales</taxon>
        <taxon>Atopobiaceae</taxon>
        <taxon>Olsenella</taxon>
    </lineage>
</organism>
<protein>
    <submittedName>
        <fullName evidence="1">Uncharacterized protein</fullName>
    </submittedName>
</protein>
<dbReference type="Proteomes" id="UP001332931">
    <property type="component" value="Unassembled WGS sequence"/>
</dbReference>
<dbReference type="EMBL" id="JAZGJQ010000009">
    <property type="protein sequence ID" value="MEE6147912.1"/>
    <property type="molecule type" value="Genomic_DNA"/>
</dbReference>
<evidence type="ECO:0000313" key="1">
    <source>
        <dbReference type="EMBL" id="MEE6147912.1"/>
    </source>
</evidence>
<sequence length="101" mass="11638">MQKSVASECVRWIRRKAKLRIPYSAKIEERELGGRGCFLVDGNRLVACFDTEVGTETIEEMARLEPDYAVMRDASMRDDATQANFEELFKTYSPDTVRRVI</sequence>
<evidence type="ECO:0000313" key="2">
    <source>
        <dbReference type="Proteomes" id="UP001332931"/>
    </source>
</evidence>
<name>A0ABU7RBD5_9ACTN</name>
<accession>A0ABU7RBD5</accession>
<reference evidence="1 2" key="1">
    <citation type="submission" date="2024-01" db="EMBL/GenBank/DDBJ databases">
        <title>Description of Olsenella sp. nov., isolated from pig feces.</title>
        <authorList>
            <person name="Chang Y.-H."/>
        </authorList>
    </citation>
    <scope>NUCLEOTIDE SEQUENCE [LARGE SCALE GENOMIC DNA]</scope>
    <source>
        <strain evidence="1 2">YH-ols2223</strain>
    </source>
</reference>
<dbReference type="RefSeq" id="WP_330958678.1">
    <property type="nucleotide sequence ID" value="NZ_JAZGJQ010000009.1"/>
</dbReference>
<keyword evidence="2" id="KW-1185">Reference proteome</keyword>